<keyword evidence="1" id="KW-1133">Transmembrane helix</keyword>
<evidence type="ECO:0000256" key="1">
    <source>
        <dbReference type="SAM" id="Phobius"/>
    </source>
</evidence>
<feature type="transmembrane region" description="Helical" evidence="1">
    <location>
        <begin position="476"/>
        <end position="494"/>
    </location>
</feature>
<evidence type="ECO:0008006" key="4">
    <source>
        <dbReference type="Google" id="ProtNLM"/>
    </source>
</evidence>
<dbReference type="AlphaFoldDB" id="A0A3E1NKK0"/>
<evidence type="ECO:0000313" key="3">
    <source>
        <dbReference type="Proteomes" id="UP000261174"/>
    </source>
</evidence>
<accession>A0A3E1NKK0</accession>
<organism evidence="2 3">
    <name type="scientific">Chitinophaga silvisoli</name>
    <dbReference type="NCBI Taxonomy" id="2291814"/>
    <lineage>
        <taxon>Bacteria</taxon>
        <taxon>Pseudomonadati</taxon>
        <taxon>Bacteroidota</taxon>
        <taxon>Chitinophagia</taxon>
        <taxon>Chitinophagales</taxon>
        <taxon>Chitinophagaceae</taxon>
        <taxon>Chitinophaga</taxon>
    </lineage>
</organism>
<name>A0A3E1NKK0_9BACT</name>
<feature type="transmembrane region" description="Helical" evidence="1">
    <location>
        <begin position="210"/>
        <end position="228"/>
    </location>
</feature>
<dbReference type="Proteomes" id="UP000261174">
    <property type="component" value="Unassembled WGS sequence"/>
</dbReference>
<feature type="transmembrane region" description="Helical" evidence="1">
    <location>
        <begin position="151"/>
        <end position="168"/>
    </location>
</feature>
<dbReference type="EMBL" id="QTJV01000042">
    <property type="protein sequence ID" value="RFM28411.1"/>
    <property type="molecule type" value="Genomic_DNA"/>
</dbReference>
<feature type="transmembrane region" description="Helical" evidence="1">
    <location>
        <begin position="449"/>
        <end position="470"/>
    </location>
</feature>
<feature type="transmembrane region" description="Helical" evidence="1">
    <location>
        <begin position="175"/>
        <end position="198"/>
    </location>
</feature>
<keyword evidence="3" id="KW-1185">Reference proteome</keyword>
<dbReference type="RefSeq" id="WP_116857906.1">
    <property type="nucleotide sequence ID" value="NZ_QTJV01000042.1"/>
</dbReference>
<proteinExistence type="predicted"/>
<sequence>MNTSIQPPIIEDKKNTYKDFIFKNPINKKLALAGIFILAIQLIIFKHYYPFASFINADSYTYLSSAFFNDDIGFHPIGYPKFLRLFSIFSHSDTILVAFQYILLQISALSFTFTIFYFLNPSKISRIILFGSVLLNPASLYLANYISSDSLFLSLSLIWFNLLLWCIYQPNFKLVTLNAIVVFLLFIVRYNALYYPAILAISTLLYRRKIFIKLWGIALATLLIGLFIQFNRQQYLELTGHKQFTPFSGWQIANNAMFAYRSVDNREVKEVPYKFRKLNKIIRDYYDSARNNIKKYPEQQLKISTIFMWTPRLPLKRYLKVIDSTQDINDFNAWARIAPFYEEFGWFIIKTYPLTFIKHFLLPNASNYYSPPIEYLEQYSTGVDHVEPIAKFWFGYKSEKIYTLFSDFKVNVLFFFPELMAALNTMFLLGVISFLILKGYTINRELGKVLIIVVCFWLLNFAFSIFAAPIALRFQLFSGFLTFVFSVLLIEFIIQKSVKE</sequence>
<keyword evidence="1" id="KW-0812">Transmembrane</keyword>
<evidence type="ECO:0000313" key="2">
    <source>
        <dbReference type="EMBL" id="RFM28411.1"/>
    </source>
</evidence>
<gene>
    <name evidence="2" type="ORF">DXN04_34185</name>
</gene>
<reference evidence="2 3" key="1">
    <citation type="submission" date="2018-08" db="EMBL/GenBank/DDBJ databases">
        <title>Chitinophaga sp. K20C18050901, a novel bacterium isolated from forest soil.</title>
        <authorList>
            <person name="Wang C."/>
        </authorList>
    </citation>
    <scope>NUCLEOTIDE SEQUENCE [LARGE SCALE GENOMIC DNA]</scope>
    <source>
        <strain evidence="2 3">K20C18050901</strain>
    </source>
</reference>
<keyword evidence="1" id="KW-0472">Membrane</keyword>
<feature type="transmembrane region" description="Helical" evidence="1">
    <location>
        <begin position="412"/>
        <end position="437"/>
    </location>
</feature>
<feature type="transmembrane region" description="Helical" evidence="1">
    <location>
        <begin position="95"/>
        <end position="120"/>
    </location>
</feature>
<feature type="transmembrane region" description="Helical" evidence="1">
    <location>
        <begin position="30"/>
        <end position="49"/>
    </location>
</feature>
<comment type="caution">
    <text evidence="2">The sequence shown here is derived from an EMBL/GenBank/DDBJ whole genome shotgun (WGS) entry which is preliminary data.</text>
</comment>
<dbReference type="OrthoDB" id="636847at2"/>
<protein>
    <recommendedName>
        <fullName evidence="4">Glycosyltransferase RgtA/B/C/D-like domain-containing protein</fullName>
    </recommendedName>
</protein>